<dbReference type="NCBIfam" id="TIGR01180">
    <property type="entry name" value="aman2_put"/>
    <property type="match status" value="1"/>
</dbReference>
<keyword evidence="1" id="KW-0732">Signal</keyword>
<evidence type="ECO:0000259" key="2">
    <source>
        <dbReference type="Pfam" id="PF07971"/>
    </source>
</evidence>
<accession>A0ABR1JWD9</accession>
<feature type="signal peptide" evidence="1">
    <location>
        <begin position="1"/>
        <end position="22"/>
    </location>
</feature>
<dbReference type="SUPFAM" id="SSF48208">
    <property type="entry name" value="Six-hairpin glycosidases"/>
    <property type="match status" value="1"/>
</dbReference>
<dbReference type="Gene3D" id="3.30.2080.10">
    <property type="entry name" value="GH92 mannosidase domain"/>
    <property type="match status" value="1"/>
</dbReference>
<dbReference type="InterPro" id="IPR005887">
    <property type="entry name" value="GH92_a_mannosidase_put"/>
</dbReference>
<dbReference type="Gene3D" id="1.20.1050.60">
    <property type="entry name" value="alpha-1,2-mannosidase"/>
    <property type="match status" value="1"/>
</dbReference>
<feature type="domain" description="Glycosyl hydrolase family 92 N-terminal" evidence="3">
    <location>
        <begin position="43"/>
        <end position="297"/>
    </location>
</feature>
<feature type="chain" id="PRO_5047089218" description="Glycoside hydrolase family 92 protein" evidence="1">
    <location>
        <begin position="23"/>
        <end position="813"/>
    </location>
</feature>
<evidence type="ECO:0000313" key="5">
    <source>
        <dbReference type="Proteomes" id="UP001498398"/>
    </source>
</evidence>
<dbReference type="InterPro" id="IPR008928">
    <property type="entry name" value="6-hairpin_glycosidase_sf"/>
</dbReference>
<dbReference type="InterPro" id="IPR050883">
    <property type="entry name" value="PNGase"/>
</dbReference>
<organism evidence="4 5">
    <name type="scientific">Marasmiellus scandens</name>
    <dbReference type="NCBI Taxonomy" id="2682957"/>
    <lineage>
        <taxon>Eukaryota</taxon>
        <taxon>Fungi</taxon>
        <taxon>Dikarya</taxon>
        <taxon>Basidiomycota</taxon>
        <taxon>Agaricomycotina</taxon>
        <taxon>Agaricomycetes</taxon>
        <taxon>Agaricomycetidae</taxon>
        <taxon>Agaricales</taxon>
        <taxon>Marasmiineae</taxon>
        <taxon>Omphalotaceae</taxon>
        <taxon>Marasmiellus</taxon>
    </lineage>
</organism>
<gene>
    <name evidence="4" type="ORF">VKT23_004956</name>
</gene>
<dbReference type="PANTHER" id="PTHR12143:SF43">
    <property type="entry name" value="PUTATIVE-RELATED"/>
    <property type="match status" value="1"/>
</dbReference>
<dbReference type="Gene3D" id="1.20.1610.10">
    <property type="entry name" value="alpha-1,2-mannosidases domains"/>
    <property type="match status" value="1"/>
</dbReference>
<keyword evidence="5" id="KW-1185">Reference proteome</keyword>
<evidence type="ECO:0008006" key="6">
    <source>
        <dbReference type="Google" id="ProtNLM"/>
    </source>
</evidence>
<reference evidence="4 5" key="1">
    <citation type="submission" date="2024-01" db="EMBL/GenBank/DDBJ databases">
        <title>A draft genome for the cacao thread blight pathogen Marasmiellus scandens.</title>
        <authorList>
            <person name="Baruah I.K."/>
            <person name="Leung J."/>
            <person name="Bukari Y."/>
            <person name="Amoako-Attah I."/>
            <person name="Meinhardt L.W."/>
            <person name="Bailey B.A."/>
            <person name="Cohen S.P."/>
        </authorList>
    </citation>
    <scope>NUCLEOTIDE SEQUENCE [LARGE SCALE GENOMIC DNA]</scope>
    <source>
        <strain evidence="4 5">GH-19</strain>
    </source>
</reference>
<protein>
    <recommendedName>
        <fullName evidence="6">Glycoside hydrolase family 92 protein</fullName>
    </recommendedName>
</protein>
<dbReference type="Gene3D" id="2.70.98.10">
    <property type="match status" value="1"/>
</dbReference>
<evidence type="ECO:0000259" key="3">
    <source>
        <dbReference type="Pfam" id="PF17678"/>
    </source>
</evidence>
<name>A0ABR1JWD9_9AGAR</name>
<dbReference type="Proteomes" id="UP001498398">
    <property type="component" value="Unassembled WGS sequence"/>
</dbReference>
<sequence>MHTPTVKRTYLLWTCFLSCVSGTIQHATRQNTPPAITDPASLVLPFIGTTNGGHVFPGATLPHGMVKTGMDTDSPGNHAGYDGNSTFNATGFSQLHDSGTGGAVPLSNFKIWAFPNCTEFRHCPTSLDSRKVLRKVLPDGSPDDFASPGYFSTNLSNSMRVELTAARRTALHRYTFPLNTTEPRMLVDITNDGQRSGIDTTMTLDPMTGRVVGGASFAASFGPGRYNAFTCVDFKGEGFDLQKPTEWGAWLVDTPVLGTTNVAQIYLSFLNEAGGLLTFPPAPEGTQTKILARVGVSLVSTEQACQNAEEEIPDFDFERVHQDNRATWNDLLGRVQVDMTGVPLETAQLFYSSLYRSHISPADYTGENPKWNSSEPYYDSYYCNWDTYRTLYPLMSLHDPVVFSRIVRGMIDIQRHEGWLPECRGATAMHFIQGGSNADPILGEFFVKFNDQAESMNVSATDLYNALLADAELQPPNWNLQGRQVDLWKQLNYIPQDMFDAGGANTKQVSRTLEHAFNDFAISQVAKTMGNVEDGAKYSQRANNSFNVWNPDVVQPDRPDIQGMMQPRFANGTFNFTDPRHCSIHDPEQATCFLNAINRDGFYEGSPILYSQYAPHDTAQLLQLQGGVESFITRLDFIFNNNYFEATDEPSQQMPFMYHYANRPGLSTQRSRQVIAEFFNTSVNGLPGNDDSGAMGSYAAFYLLGLYPLPATRQFLLSSPYFPSISFFNPAFNSTTTIISNGFAGNPEDGTGGHVFVSNVTVNGEPYKSNCFLDWDVFTNGSTVELTLSEDINLTCGNGPDALPPSLSTGGYD</sequence>
<proteinExistence type="predicted"/>
<dbReference type="InterPro" id="IPR041371">
    <property type="entry name" value="GH92_N"/>
</dbReference>
<evidence type="ECO:0000256" key="1">
    <source>
        <dbReference type="SAM" id="SignalP"/>
    </source>
</evidence>
<dbReference type="InterPro" id="IPR012939">
    <property type="entry name" value="Glyco_hydro_92"/>
</dbReference>
<dbReference type="Pfam" id="PF17678">
    <property type="entry name" value="Glyco_hydro_92N"/>
    <property type="match status" value="1"/>
</dbReference>
<comment type="caution">
    <text evidence="4">The sequence shown here is derived from an EMBL/GenBank/DDBJ whole genome shotgun (WGS) entry which is preliminary data.</text>
</comment>
<dbReference type="PANTHER" id="PTHR12143">
    <property type="entry name" value="PEPTIDE N-GLYCANASE PNGASE -RELATED"/>
    <property type="match status" value="1"/>
</dbReference>
<feature type="domain" description="Glycosyl hydrolase family 92" evidence="2">
    <location>
        <begin position="303"/>
        <end position="789"/>
    </location>
</feature>
<dbReference type="InterPro" id="IPR014718">
    <property type="entry name" value="GH-type_carb-bd"/>
</dbReference>
<dbReference type="EMBL" id="JBANRG010000005">
    <property type="protein sequence ID" value="KAK7466229.1"/>
    <property type="molecule type" value="Genomic_DNA"/>
</dbReference>
<dbReference type="Pfam" id="PF07971">
    <property type="entry name" value="Glyco_hydro_92"/>
    <property type="match status" value="1"/>
</dbReference>
<evidence type="ECO:0000313" key="4">
    <source>
        <dbReference type="EMBL" id="KAK7466229.1"/>
    </source>
</evidence>